<dbReference type="EMBL" id="PGVA01000047">
    <property type="protein sequence ID" value="PLR80635.1"/>
    <property type="molecule type" value="Genomic_DNA"/>
</dbReference>
<feature type="signal peptide" evidence="2">
    <location>
        <begin position="1"/>
        <end position="26"/>
    </location>
</feature>
<feature type="compositionally biased region" description="Basic and acidic residues" evidence="1">
    <location>
        <begin position="495"/>
        <end position="508"/>
    </location>
</feature>
<evidence type="ECO:0000256" key="2">
    <source>
        <dbReference type="SAM" id="SignalP"/>
    </source>
</evidence>
<dbReference type="AlphaFoldDB" id="A0A2N5GI65"/>
<sequence length="508" mass="57644">MNRNIKRLIAGGVFMGGLLFSTAAYAEGDTAPADDTVNAPFSQVAAGTTPDNSFTYFFDKLSEDLQLFFAFNDVKETELLLQFSQERLSELAELAETDQDQYITQLIDQYLDSLQQAGDKVAQIVLDSDLNEEVKDQLTSELEQTAALDIPGEDLLADNKLEELNSTKKEAFIAASVVKELDTEKVKALRAEGLGFGRIVKVLALSEESEKTEAEIVDLLKNKNMGFGQIAKELNIDLGKLVGKVINQKEDLIEEAIEQAKKSNDTATVERLEKSLKDIKKQKVEFEIVKEYAEIEQEASEKLAKIQEKLATGEITKAEADKKIKKIQEKVAKELKELQEDADEELAEQNEEGNSNDREEEDNEGQYDDDEEQNDSNNIAENTENNKKQAEQTASKQKELEKGKKEQEQAAREAAEQERERQEELGEQQREKEEQARKQQAEQEKKQREQAEQTRKQQEKLAKQQVEQARKQQEQLAKEQAEKQYKDQQNQNKNENGEEGEHSEDGEN</sequence>
<reference evidence="5 7" key="2">
    <citation type="submission" date="2017-12" db="EMBL/GenBank/DDBJ databases">
        <title>Comparative Functional Genomics of Dry Heat Resistant strains isolated from the Viking Spacecraft.</title>
        <authorList>
            <person name="Seuylemezian A."/>
            <person name="Cooper K."/>
            <person name="Vaishampayan P."/>
        </authorList>
    </citation>
    <scope>NUCLEOTIDE SEQUENCE [LARGE SCALE GENOMIC DNA]</scope>
    <source>
        <strain evidence="5 7">ATCC 29669</strain>
    </source>
</reference>
<evidence type="ECO:0000256" key="1">
    <source>
        <dbReference type="SAM" id="MobiDB-lite"/>
    </source>
</evidence>
<comment type="caution">
    <text evidence="4">The sequence shown here is derived from an EMBL/GenBank/DDBJ whole genome shotgun (WGS) entry which is preliminary data.</text>
</comment>
<proteinExistence type="predicted"/>
<dbReference type="OrthoDB" id="1949817at2"/>
<name>A0A2N5GI65_9BACI</name>
<keyword evidence="7" id="KW-1185">Reference proteome</keyword>
<feature type="region of interest" description="Disordered" evidence="1">
    <location>
        <begin position="336"/>
        <end position="508"/>
    </location>
</feature>
<accession>A0A2N5GI65</accession>
<gene>
    <name evidence="4" type="ORF">CU635_17685</name>
    <name evidence="5" type="ORF">CVD25_18965</name>
</gene>
<dbReference type="Pfam" id="PF18915">
    <property type="entry name" value="DUF5667"/>
    <property type="match status" value="1"/>
</dbReference>
<evidence type="ECO:0000313" key="5">
    <source>
        <dbReference type="EMBL" id="PLR91955.1"/>
    </source>
</evidence>
<protein>
    <recommendedName>
        <fullName evidence="3">DUF5667 domain-containing protein</fullName>
    </recommendedName>
</protein>
<evidence type="ECO:0000259" key="3">
    <source>
        <dbReference type="Pfam" id="PF18915"/>
    </source>
</evidence>
<dbReference type="RefSeq" id="WP_101578705.1">
    <property type="nucleotide sequence ID" value="NZ_PGVA01000047.1"/>
</dbReference>
<feature type="compositionally biased region" description="Basic and acidic residues" evidence="1">
    <location>
        <begin position="384"/>
        <end position="486"/>
    </location>
</feature>
<reference evidence="4 6" key="1">
    <citation type="submission" date="2017-11" db="EMBL/GenBank/DDBJ databases">
        <title>Comparitive Functional Genomics of Dry Heat Resistant strains isolated from the Viking Spacecraft.</title>
        <authorList>
            <person name="Seuylemezian A."/>
            <person name="Cooper K."/>
            <person name="Vaishampayan P."/>
        </authorList>
    </citation>
    <scope>NUCLEOTIDE SEQUENCE [LARGE SCALE GENOMIC DNA]</scope>
    <source>
        <strain evidence="4 6">M4.6</strain>
    </source>
</reference>
<feature type="domain" description="DUF5667" evidence="3">
    <location>
        <begin position="47"/>
        <end position="135"/>
    </location>
</feature>
<keyword evidence="2" id="KW-0732">Signal</keyword>
<feature type="compositionally biased region" description="Acidic residues" evidence="1">
    <location>
        <begin position="340"/>
        <end position="351"/>
    </location>
</feature>
<organism evidence="4 6">
    <name type="scientific">Bacillus canaveralius</name>
    <dbReference type="NCBI Taxonomy" id="1403243"/>
    <lineage>
        <taxon>Bacteria</taxon>
        <taxon>Bacillati</taxon>
        <taxon>Bacillota</taxon>
        <taxon>Bacilli</taxon>
        <taxon>Bacillales</taxon>
        <taxon>Bacillaceae</taxon>
        <taxon>Bacillus</taxon>
    </lineage>
</organism>
<dbReference type="InterPro" id="IPR043725">
    <property type="entry name" value="DUF5667"/>
</dbReference>
<feature type="compositionally biased region" description="Acidic residues" evidence="1">
    <location>
        <begin position="358"/>
        <end position="374"/>
    </location>
</feature>
<evidence type="ECO:0000313" key="7">
    <source>
        <dbReference type="Proteomes" id="UP000235114"/>
    </source>
</evidence>
<dbReference type="EMBL" id="PGVD01000060">
    <property type="protein sequence ID" value="PLR91955.1"/>
    <property type="molecule type" value="Genomic_DNA"/>
</dbReference>
<dbReference type="Proteomes" id="UP000234951">
    <property type="component" value="Unassembled WGS sequence"/>
</dbReference>
<feature type="chain" id="PRO_5014833889" description="DUF5667 domain-containing protein" evidence="2">
    <location>
        <begin position="27"/>
        <end position="508"/>
    </location>
</feature>
<dbReference type="Proteomes" id="UP000235114">
    <property type="component" value="Unassembled WGS sequence"/>
</dbReference>
<evidence type="ECO:0000313" key="6">
    <source>
        <dbReference type="Proteomes" id="UP000234951"/>
    </source>
</evidence>
<evidence type="ECO:0000313" key="4">
    <source>
        <dbReference type="EMBL" id="PLR80635.1"/>
    </source>
</evidence>